<evidence type="ECO:0000313" key="2">
    <source>
        <dbReference type="EMBL" id="BAS84897.1"/>
    </source>
</evidence>
<dbReference type="Gramene" id="Os03t0448500-02">
    <property type="protein sequence ID" value="Os03t0448500-02"/>
    <property type="gene ID" value="Os03g0448500"/>
</dbReference>
<dbReference type="Proteomes" id="UP000059680">
    <property type="component" value="Chromosome 3"/>
</dbReference>
<feature type="transmembrane region" description="Helical" evidence="1">
    <location>
        <begin position="12"/>
        <end position="35"/>
    </location>
</feature>
<protein>
    <submittedName>
        <fullName evidence="2">Os03g0448500 protein</fullName>
    </submittedName>
</protein>
<feature type="non-terminal residue" evidence="2">
    <location>
        <position position="1"/>
    </location>
</feature>
<dbReference type="AlphaFoldDB" id="A0A0N7KHI3"/>
<proteinExistence type="predicted"/>
<reference evidence="3" key="1">
    <citation type="journal article" date="2005" name="Nature">
        <title>The map-based sequence of the rice genome.</title>
        <authorList>
            <consortium name="International rice genome sequencing project (IRGSP)"/>
            <person name="Matsumoto T."/>
            <person name="Wu J."/>
            <person name="Kanamori H."/>
            <person name="Katayose Y."/>
            <person name="Fujisawa M."/>
            <person name="Namiki N."/>
            <person name="Mizuno H."/>
            <person name="Yamamoto K."/>
            <person name="Antonio B.A."/>
            <person name="Baba T."/>
            <person name="Sakata K."/>
            <person name="Nagamura Y."/>
            <person name="Aoki H."/>
            <person name="Arikawa K."/>
            <person name="Arita K."/>
            <person name="Bito T."/>
            <person name="Chiden Y."/>
            <person name="Fujitsuka N."/>
            <person name="Fukunaka R."/>
            <person name="Hamada M."/>
            <person name="Harada C."/>
            <person name="Hayashi A."/>
            <person name="Hijishita S."/>
            <person name="Honda M."/>
            <person name="Hosokawa S."/>
            <person name="Ichikawa Y."/>
            <person name="Idonuma A."/>
            <person name="Iijima M."/>
            <person name="Ikeda M."/>
            <person name="Ikeno M."/>
            <person name="Ito K."/>
            <person name="Ito S."/>
            <person name="Ito T."/>
            <person name="Ito Y."/>
            <person name="Ito Y."/>
            <person name="Iwabuchi A."/>
            <person name="Kamiya K."/>
            <person name="Karasawa W."/>
            <person name="Kurita K."/>
            <person name="Katagiri S."/>
            <person name="Kikuta A."/>
            <person name="Kobayashi H."/>
            <person name="Kobayashi N."/>
            <person name="Machita K."/>
            <person name="Maehara T."/>
            <person name="Masukawa M."/>
            <person name="Mizubayashi T."/>
            <person name="Mukai Y."/>
            <person name="Nagasaki H."/>
            <person name="Nagata Y."/>
            <person name="Naito S."/>
            <person name="Nakashima M."/>
            <person name="Nakama Y."/>
            <person name="Nakamichi Y."/>
            <person name="Nakamura M."/>
            <person name="Meguro A."/>
            <person name="Negishi M."/>
            <person name="Ohta I."/>
            <person name="Ohta T."/>
            <person name="Okamoto M."/>
            <person name="Ono N."/>
            <person name="Saji S."/>
            <person name="Sakaguchi M."/>
            <person name="Sakai K."/>
            <person name="Shibata M."/>
            <person name="Shimokawa T."/>
            <person name="Song J."/>
            <person name="Takazaki Y."/>
            <person name="Terasawa K."/>
            <person name="Tsugane M."/>
            <person name="Tsuji K."/>
            <person name="Ueda S."/>
            <person name="Waki K."/>
            <person name="Yamagata H."/>
            <person name="Yamamoto M."/>
            <person name="Yamamoto S."/>
            <person name="Yamane H."/>
            <person name="Yoshiki S."/>
            <person name="Yoshihara R."/>
            <person name="Yukawa K."/>
            <person name="Zhong H."/>
            <person name="Yano M."/>
            <person name="Yuan Q."/>
            <person name="Ouyang S."/>
            <person name="Liu J."/>
            <person name="Jones K.M."/>
            <person name="Gansberger K."/>
            <person name="Moffat K."/>
            <person name="Hill J."/>
            <person name="Bera J."/>
            <person name="Fadrosh D."/>
            <person name="Jin S."/>
            <person name="Johri S."/>
            <person name="Kim M."/>
            <person name="Overton L."/>
            <person name="Reardon M."/>
            <person name="Tsitrin T."/>
            <person name="Vuong H."/>
            <person name="Weaver B."/>
            <person name="Ciecko A."/>
            <person name="Tallon L."/>
            <person name="Jackson J."/>
            <person name="Pai G."/>
            <person name="Aken S.V."/>
            <person name="Utterback T."/>
            <person name="Reidmuller S."/>
            <person name="Feldblyum T."/>
            <person name="Hsiao J."/>
            <person name="Zismann V."/>
            <person name="Iobst S."/>
            <person name="de Vazeille A.R."/>
            <person name="Buell C.R."/>
            <person name="Ying K."/>
            <person name="Li Y."/>
            <person name="Lu T."/>
            <person name="Huang Y."/>
            <person name="Zhao Q."/>
            <person name="Feng Q."/>
            <person name="Zhang L."/>
            <person name="Zhu J."/>
            <person name="Weng Q."/>
            <person name="Mu J."/>
            <person name="Lu Y."/>
            <person name="Fan D."/>
            <person name="Liu Y."/>
            <person name="Guan J."/>
            <person name="Zhang Y."/>
            <person name="Yu S."/>
            <person name="Liu X."/>
            <person name="Zhang Y."/>
            <person name="Hong G."/>
            <person name="Han B."/>
            <person name="Choisne N."/>
            <person name="Demange N."/>
            <person name="Orjeda G."/>
            <person name="Samain S."/>
            <person name="Cattolico L."/>
            <person name="Pelletier E."/>
            <person name="Couloux A."/>
            <person name="Segurens B."/>
            <person name="Wincker P."/>
            <person name="D'Hont A."/>
            <person name="Scarpelli C."/>
            <person name="Weissenbach J."/>
            <person name="Salanoubat M."/>
            <person name="Quetier F."/>
            <person name="Yu Y."/>
            <person name="Kim H.R."/>
            <person name="Rambo T."/>
            <person name="Currie J."/>
            <person name="Collura K."/>
            <person name="Luo M."/>
            <person name="Yang T."/>
            <person name="Ammiraju J.S.S."/>
            <person name="Engler F."/>
            <person name="Soderlund C."/>
            <person name="Wing R.A."/>
            <person name="Palmer L.E."/>
            <person name="de la Bastide M."/>
            <person name="Spiegel L."/>
            <person name="Nascimento L."/>
            <person name="Zutavern T."/>
            <person name="O'Shaughnessy A."/>
            <person name="Dike S."/>
            <person name="Dedhia N."/>
            <person name="Preston R."/>
            <person name="Balija V."/>
            <person name="McCombie W.R."/>
            <person name="Chow T."/>
            <person name="Chen H."/>
            <person name="Chung M."/>
            <person name="Chen C."/>
            <person name="Shaw J."/>
            <person name="Wu H."/>
            <person name="Hsiao K."/>
            <person name="Chao Y."/>
            <person name="Chu M."/>
            <person name="Cheng C."/>
            <person name="Hour A."/>
            <person name="Lee P."/>
            <person name="Lin S."/>
            <person name="Lin Y."/>
            <person name="Liou J."/>
            <person name="Liu S."/>
            <person name="Hsing Y."/>
            <person name="Raghuvanshi S."/>
            <person name="Mohanty A."/>
            <person name="Bharti A.K."/>
            <person name="Gaur A."/>
            <person name="Gupta V."/>
            <person name="Kumar D."/>
            <person name="Ravi V."/>
            <person name="Vij S."/>
            <person name="Kapur A."/>
            <person name="Khurana P."/>
            <person name="Khurana P."/>
            <person name="Khurana J.P."/>
            <person name="Tyagi A.K."/>
            <person name="Gaikwad K."/>
            <person name="Singh A."/>
            <person name="Dalal V."/>
            <person name="Srivastava S."/>
            <person name="Dixit A."/>
            <person name="Pal A.K."/>
            <person name="Ghazi I.A."/>
            <person name="Yadav M."/>
            <person name="Pandit A."/>
            <person name="Bhargava A."/>
            <person name="Sureshbabu K."/>
            <person name="Batra K."/>
            <person name="Sharma T.R."/>
            <person name="Mohapatra T."/>
            <person name="Singh N.K."/>
            <person name="Messing J."/>
            <person name="Nelson A.B."/>
            <person name="Fuks G."/>
            <person name="Kavchok S."/>
            <person name="Keizer G."/>
            <person name="Linton E."/>
            <person name="Llaca V."/>
            <person name="Song R."/>
            <person name="Tanyolac B."/>
            <person name="Young S."/>
            <person name="Ho-Il K."/>
            <person name="Hahn J.H."/>
            <person name="Sangsakoo G."/>
            <person name="Vanavichit A."/>
            <person name="de Mattos Luiz.A.T."/>
            <person name="Zimmer P.D."/>
            <person name="Malone G."/>
            <person name="Dellagostin O."/>
            <person name="de Oliveira A.C."/>
            <person name="Bevan M."/>
            <person name="Bancroft I."/>
            <person name="Minx P."/>
            <person name="Cordum H."/>
            <person name="Wilson R."/>
            <person name="Cheng Z."/>
            <person name="Jin W."/>
            <person name="Jiang J."/>
            <person name="Leong S.A."/>
            <person name="Iwama H."/>
            <person name="Gojobori T."/>
            <person name="Itoh T."/>
            <person name="Niimura Y."/>
            <person name="Fujii Y."/>
            <person name="Habara T."/>
            <person name="Sakai H."/>
            <person name="Sato Y."/>
            <person name="Wilson G."/>
            <person name="Kumar K."/>
            <person name="McCouch S."/>
            <person name="Juretic N."/>
            <person name="Hoen D."/>
            <person name="Wright S."/>
            <person name="Bruskiewich R."/>
            <person name="Bureau T."/>
            <person name="Miyao A."/>
            <person name="Hirochika H."/>
            <person name="Nishikawa T."/>
            <person name="Kadowaki K."/>
            <person name="Sugiura M."/>
            <person name="Burr B."/>
            <person name="Sasaki T."/>
        </authorList>
    </citation>
    <scope>NUCLEOTIDE SEQUENCE [LARGE SCALE GENOMIC DNA]</scope>
    <source>
        <strain evidence="3">cv. Nipponbare</strain>
    </source>
</reference>
<gene>
    <name evidence="2" type="ordered locus">Os03g0448500</name>
    <name evidence="2" type="ORF">OSNPB_030448500</name>
</gene>
<dbReference type="EMBL" id="AP014959">
    <property type="protein sequence ID" value="BAS84897.1"/>
    <property type="molecule type" value="Genomic_DNA"/>
</dbReference>
<organism evidence="2 3">
    <name type="scientific">Oryza sativa subsp. japonica</name>
    <name type="common">Rice</name>
    <dbReference type="NCBI Taxonomy" id="39947"/>
    <lineage>
        <taxon>Eukaryota</taxon>
        <taxon>Viridiplantae</taxon>
        <taxon>Streptophyta</taxon>
        <taxon>Embryophyta</taxon>
        <taxon>Tracheophyta</taxon>
        <taxon>Spermatophyta</taxon>
        <taxon>Magnoliopsida</taxon>
        <taxon>Liliopsida</taxon>
        <taxon>Poales</taxon>
        <taxon>Poaceae</taxon>
        <taxon>BOP clade</taxon>
        <taxon>Oryzoideae</taxon>
        <taxon>Oryzeae</taxon>
        <taxon>Oryzinae</taxon>
        <taxon>Oryza</taxon>
        <taxon>Oryza sativa</taxon>
    </lineage>
</organism>
<evidence type="ECO:0000313" key="3">
    <source>
        <dbReference type="Proteomes" id="UP000059680"/>
    </source>
</evidence>
<dbReference type="Gene3D" id="1.10.238.10">
    <property type="entry name" value="EF-hand"/>
    <property type="match status" value="1"/>
</dbReference>
<keyword evidence="1" id="KW-0812">Transmembrane</keyword>
<name>A0A0N7KHI3_ORYSJ</name>
<reference evidence="2 3" key="2">
    <citation type="journal article" date="2013" name="Plant Cell Physiol.">
        <title>Rice Annotation Project Database (RAP-DB): an integrative and interactive database for rice genomics.</title>
        <authorList>
            <person name="Sakai H."/>
            <person name="Lee S.S."/>
            <person name="Tanaka T."/>
            <person name="Numa H."/>
            <person name="Kim J."/>
            <person name="Kawahara Y."/>
            <person name="Wakimoto H."/>
            <person name="Yang C.C."/>
            <person name="Iwamoto M."/>
            <person name="Abe T."/>
            <person name="Yamada Y."/>
            <person name="Muto A."/>
            <person name="Inokuchi H."/>
            <person name="Ikemura T."/>
            <person name="Matsumoto T."/>
            <person name="Sasaki T."/>
            <person name="Itoh T."/>
        </authorList>
    </citation>
    <scope>NUCLEOTIDE SEQUENCE [LARGE SCALE GENOMIC DNA]</scope>
    <source>
        <strain evidence="3">cv. Nipponbare</strain>
    </source>
</reference>
<evidence type="ECO:0000256" key="1">
    <source>
        <dbReference type="SAM" id="Phobius"/>
    </source>
</evidence>
<sequence length="70" mass="7882">HSLGTATRRTFSLIGSVCLFFNFCVFCCLAAKAFIFDLFDLKRNGITDFGEFVQSIDIFHPEMPLAEKIA</sequence>
<keyword evidence="3" id="KW-1185">Reference proteome</keyword>
<keyword evidence="1" id="KW-0472">Membrane</keyword>
<keyword evidence="1" id="KW-1133">Transmembrane helix</keyword>
<dbReference type="ExpressionAtlas" id="A0A0N7KHI3">
    <property type="expression patterns" value="baseline and differential"/>
</dbReference>
<reference evidence="2 3" key="3">
    <citation type="journal article" date="2013" name="Rice">
        <title>Improvement of the Oryza sativa Nipponbare reference genome using next generation sequence and optical map data.</title>
        <authorList>
            <person name="Kawahara Y."/>
            <person name="de la Bastide M."/>
            <person name="Hamilton J.P."/>
            <person name="Kanamori H."/>
            <person name="McCombie W.R."/>
            <person name="Ouyang S."/>
            <person name="Schwartz D.C."/>
            <person name="Tanaka T."/>
            <person name="Wu J."/>
            <person name="Zhou S."/>
            <person name="Childs K.L."/>
            <person name="Davidson R.M."/>
            <person name="Lin H."/>
            <person name="Quesada-Ocampo L."/>
            <person name="Vaillancourt B."/>
            <person name="Sakai H."/>
            <person name="Lee S.S."/>
            <person name="Kim J."/>
            <person name="Numa H."/>
            <person name="Itoh T."/>
            <person name="Buell C.R."/>
            <person name="Matsumoto T."/>
        </authorList>
    </citation>
    <scope>NUCLEOTIDE SEQUENCE [LARGE SCALE GENOMIC DNA]</scope>
    <source>
        <strain evidence="3">cv. Nipponbare</strain>
    </source>
</reference>
<accession>A0A0N7KHI3</accession>